<evidence type="ECO:0000256" key="4">
    <source>
        <dbReference type="ARBA" id="ARBA00022605"/>
    </source>
</evidence>
<feature type="domain" description="Chorismate-utilising enzyme C-terminal" evidence="12">
    <location>
        <begin position="288"/>
        <end position="541"/>
    </location>
</feature>
<keyword evidence="8 11" id="KW-0057">Aromatic amino acid biosynthesis</keyword>
<dbReference type="Pfam" id="PF00425">
    <property type="entry name" value="Chorismate_bind"/>
    <property type="match status" value="1"/>
</dbReference>
<dbReference type="InterPro" id="IPR015890">
    <property type="entry name" value="Chorismate_C"/>
</dbReference>
<dbReference type="GO" id="GO:0004049">
    <property type="term" value="F:anthranilate synthase activity"/>
    <property type="evidence" value="ECO:0007669"/>
    <property type="project" value="UniProtKB-EC"/>
</dbReference>
<dbReference type="RefSeq" id="WP_054297727.1">
    <property type="nucleotide sequence ID" value="NZ_CP032683.1"/>
</dbReference>
<dbReference type="InterPro" id="IPR005801">
    <property type="entry name" value="ADC_synthase"/>
</dbReference>
<protein>
    <recommendedName>
        <fullName evidence="11">Anthranilate synthase component 1</fullName>
        <ecNumber evidence="11">4.1.3.27</ecNumber>
    </recommendedName>
</protein>
<evidence type="ECO:0000259" key="12">
    <source>
        <dbReference type="Pfam" id="PF00425"/>
    </source>
</evidence>
<dbReference type="InterPro" id="IPR019999">
    <property type="entry name" value="Anth_synth_I-like"/>
</dbReference>
<evidence type="ECO:0000256" key="7">
    <source>
        <dbReference type="ARBA" id="ARBA00022842"/>
    </source>
</evidence>
<dbReference type="EMBL" id="CP032683">
    <property type="protein sequence ID" value="AYK16022.1"/>
    <property type="molecule type" value="Genomic_DNA"/>
</dbReference>
<dbReference type="GeneID" id="53689088"/>
<evidence type="ECO:0000256" key="3">
    <source>
        <dbReference type="ARBA" id="ARBA00009562"/>
    </source>
</evidence>
<comment type="subunit">
    <text evidence="11">Heterotetramer consisting of two non-identical subunits: a beta subunit (TrpG) and a large alpha subunit (TrpE).</text>
</comment>
<keyword evidence="16" id="KW-1185">Reference proteome</keyword>
<reference evidence="15 17" key="3">
    <citation type="journal article" date="2020" name="Biotechnol. Biofuels">
        <title>New insights from the biogas microbiome by comprehensive genome-resolved metagenomics of nearly 1600 species originating from multiple anaerobic digesters.</title>
        <authorList>
            <person name="Campanaro S."/>
            <person name="Treu L."/>
            <person name="Rodriguez-R L.M."/>
            <person name="Kovalovszki A."/>
            <person name="Ziels R.M."/>
            <person name="Maus I."/>
            <person name="Zhu X."/>
            <person name="Kougias P.G."/>
            <person name="Basile A."/>
            <person name="Luo G."/>
            <person name="Schluter A."/>
            <person name="Konstantinidis K.T."/>
            <person name="Angelidaki I."/>
        </authorList>
    </citation>
    <scope>NUCLEOTIDE SEQUENCE [LARGE SCALE GENOMIC DNA]</scope>
    <source>
        <strain evidence="15">AS22ysBPME_46</strain>
    </source>
</reference>
<evidence type="ECO:0000313" key="14">
    <source>
        <dbReference type="EMBL" id="AYK16022.1"/>
    </source>
</evidence>
<dbReference type="InterPro" id="IPR010116">
    <property type="entry name" value="Anthranilate_synth_I_arc_typ"/>
</dbReference>
<comment type="catalytic activity">
    <reaction evidence="10 11">
        <text>chorismate + L-glutamine = anthranilate + pyruvate + L-glutamate + H(+)</text>
        <dbReference type="Rhea" id="RHEA:21732"/>
        <dbReference type="ChEBI" id="CHEBI:15361"/>
        <dbReference type="ChEBI" id="CHEBI:15378"/>
        <dbReference type="ChEBI" id="CHEBI:16567"/>
        <dbReference type="ChEBI" id="CHEBI:29748"/>
        <dbReference type="ChEBI" id="CHEBI:29985"/>
        <dbReference type="ChEBI" id="CHEBI:58359"/>
        <dbReference type="EC" id="4.1.3.27"/>
    </reaction>
</comment>
<dbReference type="OrthoDB" id="25514at2157"/>
<comment type="cofactor">
    <cofactor evidence="1 11">
        <name>Mg(2+)</name>
        <dbReference type="ChEBI" id="CHEBI:18420"/>
    </cofactor>
</comment>
<dbReference type="PANTHER" id="PTHR11236:SF9">
    <property type="entry name" value="ANTHRANILATE SYNTHASE COMPONENT 1"/>
    <property type="match status" value="1"/>
</dbReference>
<dbReference type="Gene3D" id="3.60.120.10">
    <property type="entry name" value="Anthranilate synthase"/>
    <property type="match status" value="1"/>
</dbReference>
<evidence type="ECO:0000256" key="5">
    <source>
        <dbReference type="ARBA" id="ARBA00022723"/>
    </source>
</evidence>
<dbReference type="InterPro" id="IPR006805">
    <property type="entry name" value="Anth_synth_I_N"/>
</dbReference>
<evidence type="ECO:0000313" key="17">
    <source>
        <dbReference type="Proteomes" id="UP000585579"/>
    </source>
</evidence>
<accession>A0A660HUU1</accession>
<reference evidence="14" key="2">
    <citation type="submission" date="2018-10" db="EMBL/GenBank/DDBJ databases">
        <authorList>
            <person name="Fischer M.A."/>
            <person name="Kern T."/>
            <person name="Deppenmeier U."/>
            <person name="Schmitz R.A."/>
            <person name="Rother M."/>
        </authorList>
    </citation>
    <scope>NUCLEOTIDE SEQUENCE</scope>
    <source>
        <strain evidence="14">E03.2</strain>
    </source>
</reference>
<evidence type="ECO:0000313" key="15">
    <source>
        <dbReference type="EMBL" id="NLK33318.1"/>
    </source>
</evidence>
<dbReference type="AlphaFoldDB" id="A0A660HUU1"/>
<keyword evidence="4 11" id="KW-0028">Amino-acid biosynthesis</keyword>
<comment type="function">
    <text evidence="11">Part of a heterotetrameric complex that catalyzes the two-step biosynthesis of anthranilate, an intermediate in the biosynthesis of L-tryptophan. In the first step, the glutamine-binding beta subunit (TrpG) of anthranilate synthase (AS) provides the glutamine amidotransferase activity which generates ammonia as a substrate that, along with chorismate, is used in the second step, catalyzed by the large alpha subunit of AS (TrpE) to produce anthranilate. In the absence of TrpG, TrpE can synthesize anthranilate directly from chorismate and high concentrations of ammonia.</text>
</comment>
<evidence type="ECO:0000313" key="16">
    <source>
        <dbReference type="Proteomes" id="UP000053087"/>
    </source>
</evidence>
<dbReference type="KEGG" id="mfz:AOB57_013245"/>
<keyword evidence="5 11" id="KW-0479">Metal-binding</keyword>
<dbReference type="UniPathway" id="UPA00035">
    <property type="reaction ID" value="UER00040"/>
</dbReference>
<evidence type="ECO:0000256" key="10">
    <source>
        <dbReference type="ARBA" id="ARBA00047683"/>
    </source>
</evidence>
<dbReference type="Proteomes" id="UP000585579">
    <property type="component" value="Unassembled WGS sequence"/>
</dbReference>
<name>A0A660HUU1_9EURY</name>
<evidence type="ECO:0000259" key="13">
    <source>
        <dbReference type="Pfam" id="PF04715"/>
    </source>
</evidence>
<sequence length="555" mass="61528">MLSFDLGEEEFKALASGISQPVFIQLLARIDTITCSPLELYHTLRASGTSDYSYLLESVEKQASRARYSFVGSDPDAVIEISDRRISLELLNSDALPFFEEVRSKIKEACGPEAMKEEKQEKDNSGLKNIKLTAPIPHGKDAFDALRLGFPPANGLEILNAQRFDRQTFLGGAIGYTAYDAIYDSWLGVEKGFESEIPELQYLLVSKTFIFDHVAEEAFIVLTPFVNPDSDAGEVYEKALQDAEKLYSILKETSLYRDSIKTEMSGKSTVLDAPKSSGLSAFECNTGKQEFKKSVLQVKEHIFAGDIFQAVLSRKLEFRLEQTPFEIYMQLRSINPSPYMYIFEFRDLAIVGASPETLLTVHKRTVIINPIAGTCPSGKTEAEDEAFALRMLNDEKERAEHVMLVDLGRNDVRMVAESGSVKVSEFMKVLKYSHVQHIESTVSGKLRPECDQFDAFRAIFPAGTLSGAPKIRAMEIISELEASPRGIYGGGVGYYSWNGDADFAIVIRTVLVQGKRASVQAGAGIVADSDPGYEFRETERKMAAMLAAIGGENFI</sequence>
<evidence type="ECO:0000256" key="6">
    <source>
        <dbReference type="ARBA" id="ARBA00022822"/>
    </source>
</evidence>
<keyword evidence="7 11" id="KW-0460">Magnesium</keyword>
<dbReference type="GO" id="GO:0000162">
    <property type="term" value="P:L-tryptophan biosynthetic process"/>
    <property type="evidence" value="ECO:0007669"/>
    <property type="project" value="UniProtKB-UniPathway"/>
</dbReference>
<evidence type="ECO:0000256" key="9">
    <source>
        <dbReference type="ARBA" id="ARBA00023239"/>
    </source>
</evidence>
<dbReference type="PANTHER" id="PTHR11236">
    <property type="entry name" value="AMINOBENZOATE/ANTHRANILATE SYNTHASE"/>
    <property type="match status" value="1"/>
</dbReference>
<evidence type="ECO:0000256" key="2">
    <source>
        <dbReference type="ARBA" id="ARBA00004873"/>
    </source>
</evidence>
<evidence type="ECO:0000256" key="11">
    <source>
        <dbReference type="RuleBase" id="RU364045"/>
    </source>
</evidence>
<dbReference type="NCBIfam" id="TIGR01820">
    <property type="entry name" value="TrpE-arch"/>
    <property type="match status" value="1"/>
</dbReference>
<dbReference type="Proteomes" id="UP000053087">
    <property type="component" value="Chromosome"/>
</dbReference>
<proteinExistence type="inferred from homology"/>
<dbReference type="Pfam" id="PF04715">
    <property type="entry name" value="Anth_synt_I_N"/>
    <property type="match status" value="1"/>
</dbReference>
<comment type="pathway">
    <text evidence="2 11">Amino-acid biosynthesis; L-tryptophan biosynthesis; L-tryptophan from chorismate: step 1/5.</text>
</comment>
<dbReference type="SUPFAM" id="SSF56322">
    <property type="entry name" value="ADC synthase"/>
    <property type="match status" value="1"/>
</dbReference>
<reference evidence="14 16" key="1">
    <citation type="journal article" date="2016" name="Int. J. Syst. Evol. Microbiol.">
        <title>Methanosarcina flavescens sp. nov., a methanogenic archaeon isolated from a full-scale anaerobic digester.</title>
        <authorList>
            <person name="Kern T."/>
            <person name="Fischer M.A."/>
            <person name="Deppenmeier U."/>
            <person name="Schmitz R.A."/>
            <person name="Rother M."/>
        </authorList>
    </citation>
    <scope>NUCLEOTIDE SEQUENCE [LARGE SCALE GENOMIC DNA]</scope>
    <source>
        <strain evidence="14 16">E03.2</strain>
    </source>
</reference>
<keyword evidence="6 11" id="KW-0822">Tryptophan biosynthesis</keyword>
<dbReference type="GO" id="GO:0046872">
    <property type="term" value="F:metal ion binding"/>
    <property type="evidence" value="ECO:0007669"/>
    <property type="project" value="UniProtKB-KW"/>
</dbReference>
<dbReference type="EMBL" id="JAAYQL010000065">
    <property type="protein sequence ID" value="NLK33318.1"/>
    <property type="molecule type" value="Genomic_DNA"/>
</dbReference>
<gene>
    <name evidence="11 14" type="primary">trpE</name>
    <name evidence="14" type="ORF">AOB57_013245</name>
    <name evidence="15" type="ORF">GX302_10975</name>
</gene>
<feature type="domain" description="Anthranilate synthase component I N-terminal" evidence="13">
    <location>
        <begin position="35"/>
        <end position="219"/>
    </location>
</feature>
<comment type="similarity">
    <text evidence="3 11">Belongs to the anthranilate synthase component I family.</text>
</comment>
<dbReference type="PRINTS" id="PR00095">
    <property type="entry name" value="ANTSNTHASEI"/>
</dbReference>
<organism evidence="14 16">
    <name type="scientific">Methanosarcina flavescens</name>
    <dbReference type="NCBI Taxonomy" id="1715806"/>
    <lineage>
        <taxon>Archaea</taxon>
        <taxon>Methanobacteriati</taxon>
        <taxon>Methanobacteriota</taxon>
        <taxon>Stenosarchaea group</taxon>
        <taxon>Methanomicrobia</taxon>
        <taxon>Methanosarcinales</taxon>
        <taxon>Methanosarcinaceae</taxon>
        <taxon>Methanosarcina</taxon>
    </lineage>
</organism>
<keyword evidence="9 11" id="KW-0456">Lyase</keyword>
<evidence type="ECO:0000256" key="8">
    <source>
        <dbReference type="ARBA" id="ARBA00023141"/>
    </source>
</evidence>
<evidence type="ECO:0000256" key="1">
    <source>
        <dbReference type="ARBA" id="ARBA00001946"/>
    </source>
</evidence>
<dbReference type="EC" id="4.1.3.27" evidence="11"/>